<keyword evidence="5" id="KW-0547">Nucleotide-binding</keyword>
<evidence type="ECO:0000256" key="4">
    <source>
        <dbReference type="ARBA" id="ARBA00022723"/>
    </source>
</evidence>
<evidence type="ECO:0000256" key="5">
    <source>
        <dbReference type="ARBA" id="ARBA00022741"/>
    </source>
</evidence>
<keyword evidence="4" id="KW-0479">Metal-binding</keyword>
<reference evidence="9" key="1">
    <citation type="submission" date="2021-07" db="EMBL/GenBank/DDBJ databases">
        <title>Pseudohoeflea marina sp. nov. a polyhydroxyalcanoate-producing bacterium.</title>
        <authorList>
            <person name="Zheng W."/>
            <person name="Yu S."/>
            <person name="Huang Y."/>
        </authorList>
    </citation>
    <scope>NUCLEOTIDE SEQUENCE</scope>
    <source>
        <strain evidence="9">DP4N28-3</strain>
    </source>
</reference>
<gene>
    <name evidence="9" type="primary">tsaE</name>
    <name evidence="9" type="ORF">KY465_17635</name>
</gene>
<protein>
    <submittedName>
        <fullName evidence="9">tRNA (Adenosine(37)-N6)-threonylcarbamoyltransferase complex ATPase subunit type 1 TsaE</fullName>
    </submittedName>
</protein>
<proteinExistence type="predicted"/>
<evidence type="ECO:0000256" key="7">
    <source>
        <dbReference type="ARBA" id="ARBA00022842"/>
    </source>
</evidence>
<evidence type="ECO:0000256" key="2">
    <source>
        <dbReference type="ARBA" id="ARBA00022490"/>
    </source>
</evidence>
<keyword evidence="6" id="KW-0067">ATP-binding</keyword>
<dbReference type="RefSeq" id="WP_219203432.1">
    <property type="nucleotide sequence ID" value="NZ_JAHWQX010000005.1"/>
</dbReference>
<sequence>MTTGDIHIHLADLAATERLGEDIALAMARGDCLALHGDLGAGKSTLARAILRALADDPHLDVPSPTFTLVQTYDDLRVPVSHFDLYRLNGSDELDELGFEESLDNGAVLVEWPQRAADRMPIDAVTLVLSGTGESRDITISAPADFAARLARSRAARIFLDNSGYPGAERRFLQGDASARSYERVGSDNPLILMNAPRRPDGPPLRDGLPYSSLAHLAEDVRPFVAIGSWLRDHGFAAPEIPAADLDAGFLLVEDLGNATLLEADGTPDPERYAHAIDVLAALHELPAPGRIALSQGPPHAVPAYDPRAMQIEVELLVDWYLPARGKGADDDALRAEYLSAWQGLFAELAAAPKALVLRDYHSPNLIWRPQAQGLQKIGIIDFQDAVIGPAAYDVASLVQDARVTVPPALCENLLRRYEAARLRSNRNFDAERFRRDYAIMAAQRAAKILGIFVRLDRRDGKPHYLRHLPRIETYLAALLAAPVLAPLRFWCDRAGILTGER</sequence>
<organism evidence="9 10">
    <name type="scientific">Pseudohoeflea coraliihabitans</name>
    <dbReference type="NCBI Taxonomy" id="2860393"/>
    <lineage>
        <taxon>Bacteria</taxon>
        <taxon>Pseudomonadati</taxon>
        <taxon>Pseudomonadota</taxon>
        <taxon>Alphaproteobacteria</taxon>
        <taxon>Hyphomicrobiales</taxon>
        <taxon>Rhizobiaceae</taxon>
        <taxon>Pseudohoeflea</taxon>
    </lineage>
</organism>
<keyword evidence="2" id="KW-0963">Cytoplasm</keyword>
<evidence type="ECO:0000256" key="6">
    <source>
        <dbReference type="ARBA" id="ARBA00022840"/>
    </source>
</evidence>
<dbReference type="InterPro" id="IPR002575">
    <property type="entry name" value="Aminoglycoside_PTrfase"/>
</dbReference>
<dbReference type="Pfam" id="PF01636">
    <property type="entry name" value="APH"/>
    <property type="match status" value="1"/>
</dbReference>
<evidence type="ECO:0000313" key="10">
    <source>
        <dbReference type="Proteomes" id="UP001430804"/>
    </source>
</evidence>
<feature type="domain" description="Aminoglycoside phosphotransferase" evidence="8">
    <location>
        <begin position="171"/>
        <end position="422"/>
    </location>
</feature>
<keyword evidence="3" id="KW-0819">tRNA processing</keyword>
<dbReference type="NCBIfam" id="TIGR00150">
    <property type="entry name" value="T6A_YjeE"/>
    <property type="match status" value="1"/>
</dbReference>
<evidence type="ECO:0000259" key="8">
    <source>
        <dbReference type="Pfam" id="PF01636"/>
    </source>
</evidence>
<evidence type="ECO:0000313" key="9">
    <source>
        <dbReference type="EMBL" id="MBW3099105.1"/>
    </source>
</evidence>
<dbReference type="PANTHER" id="PTHR33540">
    <property type="entry name" value="TRNA THREONYLCARBAMOYLADENOSINE BIOSYNTHESIS PROTEIN TSAE"/>
    <property type="match status" value="1"/>
</dbReference>
<dbReference type="EMBL" id="JAHWQX010000005">
    <property type="protein sequence ID" value="MBW3099105.1"/>
    <property type="molecule type" value="Genomic_DNA"/>
</dbReference>
<comment type="subcellular location">
    <subcellularLocation>
        <location evidence="1">Cytoplasm</location>
    </subcellularLocation>
</comment>
<dbReference type="PIRSF" id="PIRSF036599">
    <property type="entry name" value="AtpPhos"/>
    <property type="match status" value="1"/>
</dbReference>
<keyword evidence="10" id="KW-1185">Reference proteome</keyword>
<dbReference type="InterPro" id="IPR012180">
    <property type="entry name" value="Bifunc_ATPase/PTrfase"/>
</dbReference>
<dbReference type="Pfam" id="PF02367">
    <property type="entry name" value="TsaE"/>
    <property type="match status" value="1"/>
</dbReference>
<comment type="caution">
    <text evidence="9">The sequence shown here is derived from an EMBL/GenBank/DDBJ whole genome shotgun (WGS) entry which is preliminary data.</text>
</comment>
<dbReference type="Proteomes" id="UP001430804">
    <property type="component" value="Unassembled WGS sequence"/>
</dbReference>
<dbReference type="PANTHER" id="PTHR33540:SF2">
    <property type="entry name" value="TRNA THREONYLCARBAMOYLADENOSINE BIOSYNTHESIS PROTEIN TSAE"/>
    <property type="match status" value="1"/>
</dbReference>
<evidence type="ECO:0000256" key="1">
    <source>
        <dbReference type="ARBA" id="ARBA00004496"/>
    </source>
</evidence>
<name>A0ABS6WVI8_9HYPH</name>
<evidence type="ECO:0000256" key="3">
    <source>
        <dbReference type="ARBA" id="ARBA00022694"/>
    </source>
</evidence>
<accession>A0ABS6WVI8</accession>
<keyword evidence="7" id="KW-0460">Magnesium</keyword>
<dbReference type="InterPro" id="IPR003442">
    <property type="entry name" value="T6A_TsaE"/>
</dbReference>